<keyword evidence="2" id="KW-1185">Reference proteome</keyword>
<dbReference type="KEGG" id="sarm:DVA86_27935"/>
<evidence type="ECO:0000313" key="2">
    <source>
        <dbReference type="Proteomes" id="UP000254425"/>
    </source>
</evidence>
<proteinExistence type="predicted"/>
<name>A0A345XW69_9ACTN</name>
<sequence>MKPVKSFTVGQERASDVDALELALGTPLDLWLGPEDGETAEERSAREHAARDILTEEPELYDRVTALAADAVREFVVGLLAAVLTSPPLVLPMQRMSAAEAAH</sequence>
<dbReference type="Proteomes" id="UP000254425">
    <property type="component" value="Chromosome"/>
</dbReference>
<organism evidence="1 2">
    <name type="scientific">Streptomyces armeniacus</name>
    <dbReference type="NCBI Taxonomy" id="83291"/>
    <lineage>
        <taxon>Bacteria</taxon>
        <taxon>Bacillati</taxon>
        <taxon>Actinomycetota</taxon>
        <taxon>Actinomycetes</taxon>
        <taxon>Kitasatosporales</taxon>
        <taxon>Streptomycetaceae</taxon>
        <taxon>Streptomyces</taxon>
    </lineage>
</organism>
<accession>A0A345XW69</accession>
<reference evidence="1 2" key="1">
    <citation type="submission" date="2018-07" db="EMBL/GenBank/DDBJ databases">
        <title>Draft genome of the type strain Streptomyces armeniacus ATCC 15676.</title>
        <authorList>
            <person name="Labana P."/>
            <person name="Gosse J.T."/>
            <person name="Boddy C.N."/>
        </authorList>
    </citation>
    <scope>NUCLEOTIDE SEQUENCE [LARGE SCALE GENOMIC DNA]</scope>
    <source>
        <strain evidence="1 2">ATCC 15676</strain>
    </source>
</reference>
<evidence type="ECO:0000313" key="1">
    <source>
        <dbReference type="EMBL" id="AXK35885.1"/>
    </source>
</evidence>
<protein>
    <submittedName>
        <fullName evidence="1">Uncharacterized protein</fullName>
    </submittedName>
</protein>
<dbReference type="AlphaFoldDB" id="A0A345XW69"/>
<dbReference type="EMBL" id="CP031320">
    <property type="protein sequence ID" value="AXK35885.1"/>
    <property type="molecule type" value="Genomic_DNA"/>
</dbReference>
<gene>
    <name evidence="1" type="ORF">DVA86_27935</name>
</gene>